<feature type="compositionally biased region" description="Polar residues" evidence="4">
    <location>
        <begin position="812"/>
        <end position="837"/>
    </location>
</feature>
<gene>
    <name evidence="6" type="ORF">AAFC00_001816</name>
</gene>
<reference evidence="6 7" key="1">
    <citation type="submission" date="2024-07" db="EMBL/GenBank/DDBJ databases">
        <title>Draft sequence of the Neodothiora populina.</title>
        <authorList>
            <person name="Drown D.D."/>
            <person name="Schuette U.S."/>
            <person name="Buechlein A.B."/>
            <person name="Rusch D.R."/>
            <person name="Winton L.W."/>
            <person name="Adams G.A."/>
        </authorList>
    </citation>
    <scope>NUCLEOTIDE SEQUENCE [LARGE SCALE GENOMIC DNA]</scope>
    <source>
        <strain evidence="6 7">CPC 39397</strain>
    </source>
</reference>
<comment type="similarity">
    <text evidence="3">Belongs to the cyclic nucleotide phosphodiesterase family.</text>
</comment>
<dbReference type="EMBL" id="JBFMKM010000001">
    <property type="protein sequence ID" value="KAL1311718.1"/>
    <property type="molecule type" value="Genomic_DNA"/>
</dbReference>
<evidence type="ECO:0000256" key="2">
    <source>
        <dbReference type="ARBA" id="ARBA00022801"/>
    </source>
</evidence>
<dbReference type="PROSITE" id="PS51845">
    <property type="entry name" value="PDEASE_I_2"/>
    <property type="match status" value="1"/>
</dbReference>
<evidence type="ECO:0000256" key="3">
    <source>
        <dbReference type="RuleBase" id="RU363067"/>
    </source>
</evidence>
<dbReference type="CDD" id="cd00077">
    <property type="entry name" value="HDc"/>
    <property type="match status" value="1"/>
</dbReference>
<dbReference type="EC" id="3.1.4.-" evidence="3"/>
<dbReference type="InterPro" id="IPR036971">
    <property type="entry name" value="PDEase_catalytic_dom_sf"/>
</dbReference>
<keyword evidence="1 3" id="KW-0479">Metal-binding</keyword>
<organism evidence="6 7">
    <name type="scientific">Neodothiora populina</name>
    <dbReference type="NCBI Taxonomy" id="2781224"/>
    <lineage>
        <taxon>Eukaryota</taxon>
        <taxon>Fungi</taxon>
        <taxon>Dikarya</taxon>
        <taxon>Ascomycota</taxon>
        <taxon>Pezizomycotina</taxon>
        <taxon>Dothideomycetes</taxon>
        <taxon>Dothideomycetidae</taxon>
        <taxon>Dothideales</taxon>
        <taxon>Dothioraceae</taxon>
        <taxon>Neodothiora</taxon>
    </lineage>
</organism>
<feature type="compositionally biased region" description="Low complexity" evidence="4">
    <location>
        <begin position="796"/>
        <end position="811"/>
    </location>
</feature>
<dbReference type="RefSeq" id="XP_069204567.1">
    <property type="nucleotide sequence ID" value="XM_069341056.1"/>
</dbReference>
<comment type="caution">
    <text evidence="6">The sequence shown here is derived from an EMBL/GenBank/DDBJ whole genome shotgun (WGS) entry which is preliminary data.</text>
</comment>
<feature type="compositionally biased region" description="Polar residues" evidence="4">
    <location>
        <begin position="770"/>
        <end position="788"/>
    </location>
</feature>
<dbReference type="SUPFAM" id="SSF109604">
    <property type="entry name" value="HD-domain/PDEase-like"/>
    <property type="match status" value="1"/>
</dbReference>
<feature type="region of interest" description="Disordered" evidence="4">
    <location>
        <begin position="770"/>
        <end position="923"/>
    </location>
</feature>
<feature type="compositionally biased region" description="Basic and acidic residues" evidence="4">
    <location>
        <begin position="659"/>
        <end position="687"/>
    </location>
</feature>
<dbReference type="PANTHER" id="PTHR11347">
    <property type="entry name" value="CYCLIC NUCLEOTIDE PHOSPHODIESTERASE"/>
    <property type="match status" value="1"/>
</dbReference>
<dbReference type="PROSITE" id="PS00126">
    <property type="entry name" value="PDEASE_I_1"/>
    <property type="match status" value="1"/>
</dbReference>
<keyword evidence="7" id="KW-1185">Reference proteome</keyword>
<dbReference type="InterPro" id="IPR003607">
    <property type="entry name" value="HD/PDEase_dom"/>
</dbReference>
<feature type="compositionally biased region" description="Polar residues" evidence="4">
    <location>
        <begin position="612"/>
        <end position="629"/>
    </location>
</feature>
<comment type="cofactor">
    <cofactor evidence="3">
        <name>a divalent metal cation</name>
        <dbReference type="ChEBI" id="CHEBI:60240"/>
    </cofactor>
    <text evidence="3">Binds 2 divalent metal cations per subunit. Site 1 may preferentially bind zinc ions, while site 2 has a preference for magnesium and/or manganese ions.</text>
</comment>
<feature type="region of interest" description="Disordered" evidence="4">
    <location>
        <begin position="611"/>
        <end position="731"/>
    </location>
</feature>
<sequence>MDNSSCVVLYLDRRARATGFLTAESLERAEKEGLHCLGDEDAAHNIHTILSAFGQAHICSDGMSCLASVAKLDESHSPTPIVVLLDIPIEDEVRRRKSSLDTRPPSPTTTRRNNVEKNEPNDLYGMPLLLYMASEIQQHARSRLVIPIAVPQSGLDPVTEPSRTLRYLDAGAVDVVPSPLNIERVRALAVHSYRRAKEVAREAASSAISKRNRKRSWVGIDDERPYAYLREIMVSGLLSGICNPEAAGESIDNSNLSIEPDRKRVIESAVGVWAFSAHDFDADELLYAALVMLKHALQMPELERWRMSTDDLTTFLMACRKAYNDFVLYHNFRHIVDVLQATFYFLLKIGLLPPYPDGEYADRTNLAPVATLLTPFDALTLLVSAIGHDVGHPGVNNAFLVALNAPLAQLYNDRSVLEAFHCAAYSQILRRFWPGAFADTAMRKLMINSILATDMGLHFKYMVDMGNLQGRLAASDNAIDGWTPKALEETRDLCCGLLIKCADISNVARKYDIAAQWAAILTDEFSNQGAMEKELDLPTCLFGGPPDRDDVIKMAESQIGFMNIFAGPLFEGMTHILPAMSFGIKEMGANRLVWERKIDVEKSRRSKDLRSFINQEAGPSTATAALSSTDDSDLEHEVEGLPPLLVERDNFVDPSKSPQSEDPRPKTPMDSSSRTHGDALTTSERRLRNLSLASTGTSRGHRKTSHSGSFHGPFGPYAHQHSGSRRSSKDAALEQLETLQLNSFSRLDSPGPDGARRGSADASLTTILVRSQTPQNKQGATSPNNTPSPIKRYPRSSSQPSQCGGSSLPSLRSNATSNTILTSAGPQSPSTKASSINEPEPPGSAEAPMEPNRAHASDAFLRPPTSGSDKRQTLSAPDILALHEAERAAMQPHALGKPEGSIEGEDGMHLEGHRNLRQSRSRSRLRGLRFWRKRWKSPSGAADVEHDD</sequence>
<name>A0ABR3PQ79_9PEZI</name>
<dbReference type="Proteomes" id="UP001562354">
    <property type="component" value="Unassembled WGS sequence"/>
</dbReference>
<proteinExistence type="inferred from homology"/>
<dbReference type="InterPro" id="IPR002073">
    <property type="entry name" value="PDEase_catalytic_dom"/>
</dbReference>
<evidence type="ECO:0000256" key="4">
    <source>
        <dbReference type="SAM" id="MobiDB-lite"/>
    </source>
</evidence>
<keyword evidence="2 3" id="KW-0378">Hydrolase</keyword>
<dbReference type="InterPro" id="IPR023174">
    <property type="entry name" value="PDEase_CS"/>
</dbReference>
<feature type="domain" description="PDEase" evidence="5">
    <location>
        <begin position="254"/>
        <end position="601"/>
    </location>
</feature>
<evidence type="ECO:0000313" key="7">
    <source>
        <dbReference type="Proteomes" id="UP001562354"/>
    </source>
</evidence>
<accession>A0ABR3PQ79</accession>
<dbReference type="Gene3D" id="1.10.1300.10">
    <property type="entry name" value="3'5'-cyclic nucleotide phosphodiesterase, catalytic domain"/>
    <property type="match status" value="1"/>
</dbReference>
<evidence type="ECO:0000259" key="5">
    <source>
        <dbReference type="PROSITE" id="PS51845"/>
    </source>
</evidence>
<feature type="region of interest" description="Disordered" evidence="4">
    <location>
        <begin position="94"/>
        <end position="120"/>
    </location>
</feature>
<protein>
    <recommendedName>
        <fullName evidence="3">Phosphodiesterase</fullName>
        <ecNumber evidence="3">3.1.4.-</ecNumber>
    </recommendedName>
</protein>
<dbReference type="Pfam" id="PF00233">
    <property type="entry name" value="PDEase_I"/>
    <property type="match status" value="1"/>
</dbReference>
<dbReference type="GeneID" id="95975519"/>
<evidence type="ECO:0000256" key="1">
    <source>
        <dbReference type="ARBA" id="ARBA00022723"/>
    </source>
</evidence>
<evidence type="ECO:0000313" key="6">
    <source>
        <dbReference type="EMBL" id="KAL1311718.1"/>
    </source>
</evidence>